<dbReference type="Proteomes" id="UP000031874">
    <property type="component" value="Chromosome"/>
</dbReference>
<evidence type="ECO:0000313" key="8">
    <source>
        <dbReference type="EMBL" id="CAJ80390.1"/>
    </source>
</evidence>
<name>A0AAI8BEL5_FRATH</name>
<evidence type="ECO:0000256" key="2">
    <source>
        <dbReference type="ARBA" id="ARBA00022475"/>
    </source>
</evidence>
<accession>A0AAI8BEL5</accession>
<comment type="subcellular location">
    <subcellularLocation>
        <location evidence="1">Cell membrane</location>
        <topology evidence="1">Multi-pass membrane protein</topology>
    </subcellularLocation>
</comment>
<evidence type="ECO:0000313" key="7">
    <source>
        <dbReference type="EMBL" id="AJI58220.1"/>
    </source>
</evidence>
<sequence length="91" mass="10344">MSFSLLNPQAILDIVVLLGGVATTYSENILKIEFMLGAGVASLVWFVSLMLLGLFLRKFIQKIIVWQWIERLTVVLMFVIAINCIRLLINF</sequence>
<dbReference type="InterPro" id="IPR001123">
    <property type="entry name" value="LeuE-type"/>
</dbReference>
<dbReference type="EMBL" id="CP009694">
    <property type="protein sequence ID" value="AJI58220.1"/>
    <property type="molecule type" value="Genomic_DNA"/>
</dbReference>
<evidence type="ECO:0000256" key="4">
    <source>
        <dbReference type="ARBA" id="ARBA00022989"/>
    </source>
</evidence>
<dbReference type="GO" id="GO:0006865">
    <property type="term" value="P:amino acid transport"/>
    <property type="evidence" value="ECO:0007669"/>
    <property type="project" value="InterPro"/>
</dbReference>
<reference evidence="8 9" key="1">
    <citation type="submission" date="2006-02" db="EMBL/GenBank/DDBJ databases">
        <authorList>
            <consortium name="Microbial Genomics Group"/>
            <consortium name="Lawrence Livermore National Laboratory"/>
            <consortium name="and the Genome Analysis Group"/>
            <consortium name="Oak Ridge National Laboratory"/>
            <person name="Larimer F.W."/>
        </authorList>
    </citation>
    <scope>NUCLEOTIDE SEQUENCE [LARGE SCALE GENOMIC DNA]</scope>
    <source>
        <strain evidence="8 9">LVS</strain>
    </source>
</reference>
<dbReference type="KEGG" id="ftl:FTL_1951"/>
<keyword evidence="2" id="KW-1003">Cell membrane</keyword>
<evidence type="ECO:0000256" key="6">
    <source>
        <dbReference type="SAM" id="Phobius"/>
    </source>
</evidence>
<keyword evidence="4 6" id="KW-1133">Transmembrane helix</keyword>
<evidence type="ECO:0000313" key="10">
    <source>
        <dbReference type="Proteomes" id="UP000031874"/>
    </source>
</evidence>
<reference evidence="8" key="4">
    <citation type="submission" date="2015-02" db="EMBL/GenBank/DDBJ databases">
        <title>Complete genome sequence of Francisella tularensis LVS (Live Vaccine Strain).</title>
        <authorList>
            <person name="Chain P."/>
            <person name="Larimer F."/>
            <person name="Land M."/>
            <person name="Stilwagen S."/>
            <person name="Larsson P."/>
            <person name="Bearden S."/>
            <person name="Chu M."/>
            <person name="Oyston P."/>
            <person name="Forsman M."/>
            <person name="Andersson S."/>
            <person name="Lindler L."/>
            <person name="Titball R."/>
            <person name="Garcia E."/>
        </authorList>
    </citation>
    <scope>NUCLEOTIDE SEQUENCE</scope>
    <source>
        <strain evidence="8">LVS</strain>
    </source>
</reference>
<reference evidence="7 10" key="3">
    <citation type="journal article" date="2015" name="Genome Announc.">
        <title>Genome sequencing of 18 francisella strains to aid in assay development and testing.</title>
        <authorList>
            <person name="Johnson S.L."/>
            <person name="Daligault H.E."/>
            <person name="Davenport K.W."/>
            <person name="Coyne S.R."/>
            <person name="Frey K.G."/>
            <person name="Koroleva G.I."/>
            <person name="Broomall S.M."/>
            <person name="Bishop-Lilly K.A."/>
            <person name="Bruce D.C."/>
            <person name="Chertkov O."/>
            <person name="Freitas T."/>
            <person name="Jaissle J."/>
            <person name="Ladner J.T."/>
            <person name="Rosenzweig C.N."/>
            <person name="Gibbons H.S."/>
            <person name="Palacios G.F."/>
            <person name="Redden C.L."/>
            <person name="Xu Y."/>
            <person name="Minogue T.D."/>
            <person name="Chain P.S."/>
        </authorList>
    </citation>
    <scope>NUCLEOTIDE SEQUENCE [LARGE SCALE GENOMIC DNA]</scope>
    <source>
        <strain evidence="7 10">LVS</strain>
    </source>
</reference>
<keyword evidence="5 6" id="KW-0472">Membrane</keyword>
<dbReference type="GO" id="GO:0005886">
    <property type="term" value="C:plasma membrane"/>
    <property type="evidence" value="ECO:0007669"/>
    <property type="project" value="UniProtKB-SubCell"/>
</dbReference>
<protein>
    <submittedName>
        <fullName evidence="7">LysE type translocator family protein</fullName>
    </submittedName>
    <submittedName>
        <fullName evidence="8">Transporter, LysE family</fullName>
    </submittedName>
</protein>
<organism evidence="7 10">
    <name type="scientific">Francisella tularensis subsp. holarctica (strain LVS)</name>
    <dbReference type="NCBI Taxonomy" id="376619"/>
    <lineage>
        <taxon>Bacteria</taxon>
        <taxon>Pseudomonadati</taxon>
        <taxon>Pseudomonadota</taxon>
        <taxon>Gammaproteobacteria</taxon>
        <taxon>Thiotrichales</taxon>
        <taxon>Francisellaceae</taxon>
        <taxon>Francisella</taxon>
    </lineage>
</organism>
<feature type="transmembrane region" description="Helical" evidence="6">
    <location>
        <begin position="68"/>
        <end position="89"/>
    </location>
</feature>
<feature type="transmembrane region" description="Helical" evidence="6">
    <location>
        <begin position="34"/>
        <end position="56"/>
    </location>
</feature>
<dbReference type="Pfam" id="PF01810">
    <property type="entry name" value="LysE"/>
    <property type="match status" value="1"/>
</dbReference>
<evidence type="ECO:0000313" key="9">
    <source>
        <dbReference type="Proteomes" id="UP000001944"/>
    </source>
</evidence>
<dbReference type="EMBL" id="AM233362">
    <property type="protein sequence ID" value="CAJ80390.1"/>
    <property type="molecule type" value="Genomic_DNA"/>
</dbReference>
<evidence type="ECO:0000256" key="5">
    <source>
        <dbReference type="ARBA" id="ARBA00023136"/>
    </source>
</evidence>
<dbReference type="AlphaFoldDB" id="A0AAI8BEL5"/>
<reference evidence="9" key="2">
    <citation type="submission" date="2006-03" db="EMBL/GenBank/DDBJ databases">
        <title>Complete genome sequence of Francisella tularensis LVS (Live Vaccine Strain).</title>
        <authorList>
            <person name="Chain P."/>
            <person name="Larimer F."/>
            <person name="Land M."/>
            <person name="Stilwagen S."/>
            <person name="Larsson P."/>
            <person name="Bearden S."/>
            <person name="Chu M."/>
            <person name="Oyston P."/>
            <person name="Forsman M."/>
            <person name="Andersson S."/>
            <person name="Lindler L."/>
            <person name="Titball R."/>
            <person name="Garcia E."/>
        </authorList>
    </citation>
    <scope>NUCLEOTIDE SEQUENCE [LARGE SCALE GENOMIC DNA]</scope>
    <source>
        <strain evidence="9">LVS</strain>
    </source>
</reference>
<dbReference type="Proteomes" id="UP000001944">
    <property type="component" value="Chromosome"/>
</dbReference>
<proteinExistence type="predicted"/>
<evidence type="ECO:0000256" key="3">
    <source>
        <dbReference type="ARBA" id="ARBA00022692"/>
    </source>
</evidence>
<keyword evidence="3 6" id="KW-0812">Transmembrane</keyword>
<gene>
    <name evidence="8" type="ordered locus">FTL_1951</name>
    <name evidence="7" type="ORF">AW21_792</name>
</gene>
<evidence type="ECO:0000256" key="1">
    <source>
        <dbReference type="ARBA" id="ARBA00004651"/>
    </source>
</evidence>